<comment type="caution">
    <text evidence="1">The sequence shown here is derived from an EMBL/GenBank/DDBJ whole genome shotgun (WGS) entry which is preliminary data.</text>
</comment>
<proteinExistence type="predicted"/>
<dbReference type="AlphaFoldDB" id="A0A8J4XUE2"/>
<protein>
    <submittedName>
        <fullName evidence="1">Uncharacterized protein</fullName>
    </submittedName>
</protein>
<accession>A0A8J4XUE2</accession>
<dbReference type="OrthoDB" id="6378051at2759"/>
<evidence type="ECO:0000313" key="2">
    <source>
        <dbReference type="Proteomes" id="UP000770661"/>
    </source>
</evidence>
<evidence type="ECO:0000313" key="1">
    <source>
        <dbReference type="EMBL" id="KAG0711944.1"/>
    </source>
</evidence>
<dbReference type="PANTHER" id="PTHR46704">
    <property type="entry name" value="CXC DOMAIN-CONTAINING PROTEIN-RELATED"/>
    <property type="match status" value="1"/>
</dbReference>
<reference evidence="1" key="1">
    <citation type="submission" date="2020-07" db="EMBL/GenBank/DDBJ databases">
        <title>The High-quality genome of the commercially important snow crab, Chionoecetes opilio.</title>
        <authorList>
            <person name="Jeong J.-H."/>
            <person name="Ryu S."/>
        </authorList>
    </citation>
    <scope>NUCLEOTIDE SEQUENCE</scope>
    <source>
        <strain evidence="1">MADBK_172401_WGS</strain>
        <tissue evidence="1">Digestive gland</tissue>
    </source>
</reference>
<organism evidence="1 2">
    <name type="scientific">Chionoecetes opilio</name>
    <name type="common">Atlantic snow crab</name>
    <name type="synonym">Cancer opilio</name>
    <dbReference type="NCBI Taxonomy" id="41210"/>
    <lineage>
        <taxon>Eukaryota</taxon>
        <taxon>Metazoa</taxon>
        <taxon>Ecdysozoa</taxon>
        <taxon>Arthropoda</taxon>
        <taxon>Crustacea</taxon>
        <taxon>Multicrustacea</taxon>
        <taxon>Malacostraca</taxon>
        <taxon>Eumalacostraca</taxon>
        <taxon>Eucarida</taxon>
        <taxon>Decapoda</taxon>
        <taxon>Pleocyemata</taxon>
        <taxon>Brachyura</taxon>
        <taxon>Eubrachyura</taxon>
        <taxon>Majoidea</taxon>
        <taxon>Majidae</taxon>
        <taxon>Chionoecetes</taxon>
    </lineage>
</organism>
<name>A0A8J4XUE2_CHIOP</name>
<sequence>MPLELRRIMGYLEITGLTLHGDDEAPATFAPIESLLCFLRTLLTGSDDPDSIDSVTPRAQRLLQSFGQDIVYAVTCGKAKPPKHIALSFSVKSLTGNVELISILNRRGHCVAYSQMEEIDTALCLQKLSASGGYPALPSNIFPGVFTTLTWDKIDRLEETLSGEGTSHRVNGIAVQEKPTDLVPAQPRPTVAKTKKRSIDAPQLMLPTYNAGQRAGPPMRKTAEVVADVENVELLACKCSRVCRLPDCACLAWSMASHALICASSRPAPTKQCSSRNPALSRIQRMSKRYSRYICFWRFYACLKLIPEAQAYADDCTLAFPCDRCDWQDTVCRINLALDNIVTWSSRWQVSLAPDKTQALLISRRQDITNLPAPDIRLEGRSLPLQRSISILGVELDAGLTFTSHARRIAKNSAWRLSCVRRISHLLDAKGVEVLYKVQVRPLMEYSPLAWSSCPPSYLATLDRVQRRAQRLVSDKRPHHAPDSFQPLQKRRDVAGLCVMHKPLNLHTPHLAAIKLPRPPPPLHSTRVAPHRQEQVTVPFSRTKHHLRSFLPRYGRLWNQLVHQTDLHHHASLQDFKRWVNSWLMA</sequence>
<dbReference type="Proteomes" id="UP000770661">
    <property type="component" value="Unassembled WGS sequence"/>
</dbReference>
<keyword evidence="2" id="KW-1185">Reference proteome</keyword>
<dbReference type="EMBL" id="JACEEZ010022843">
    <property type="protein sequence ID" value="KAG0711944.1"/>
    <property type="molecule type" value="Genomic_DNA"/>
</dbReference>
<gene>
    <name evidence="1" type="ORF">GWK47_019476</name>
</gene>
<dbReference type="PANTHER" id="PTHR46704:SF9">
    <property type="entry name" value="BHLH DOMAIN-CONTAINING PROTEIN"/>
    <property type="match status" value="1"/>
</dbReference>